<keyword evidence="7" id="KW-0732">Signal</keyword>
<evidence type="ECO:0000256" key="13">
    <source>
        <dbReference type="ARBA" id="ARBA00023237"/>
    </source>
</evidence>
<gene>
    <name evidence="17" type="ORF">ACGRVM_15135</name>
</gene>
<keyword evidence="12" id="KW-0564">Palmitate</keyword>
<accession>A0ABW7IAN8</accession>
<dbReference type="InterPro" id="IPR049712">
    <property type="entry name" value="Poly_export"/>
</dbReference>
<sequence length="377" mass="39743">MSLLSKTITATLRYAALGVAIGTLGACGLPRGAALTSAIVQEERAESPTYQVVRVGRVNAAAIAGWPATGTNTHYSWPDAHGGQSGNIIRAGDKVNLAVWDNQENSLLTQANAKSVTMEGLTVSPAGEIFVPYLDEVKLSGQTPAQARRELQNRISAIVPSAQVQLELMPGANNSVDLVSGVATPGSYPMPDRSFRILSLIAQGGGIAPGLRYPLVQLQRAGRTYSIRAERLFADASQNVTLRGGDSVVVLEDQRYFTASGATGTEQLIRFEQEEITALEALSLIGGLSDTRANPKGVLVLRDYGARALRTDGSGPSQPQIVFAFDLTSADGLFAARHFKVEPEDTVLATESAVTSVRTVLGLVGSAFGVASSVQNY</sequence>
<reference evidence="17 18" key="1">
    <citation type="submission" date="2024-10" db="EMBL/GenBank/DDBJ databases">
        <authorList>
            <person name="Yang X.-N."/>
        </authorList>
    </citation>
    <scope>NUCLEOTIDE SEQUENCE [LARGE SCALE GENOMIC DNA]</scope>
    <source>
        <strain evidence="17 18">CAU 1059</strain>
    </source>
</reference>
<comment type="subcellular location">
    <subcellularLocation>
        <location evidence="1">Cell outer membrane</location>
        <topology evidence="1">Multi-pass membrane protein</topology>
    </subcellularLocation>
</comment>
<evidence type="ECO:0000256" key="6">
    <source>
        <dbReference type="ARBA" id="ARBA00022692"/>
    </source>
</evidence>
<dbReference type="Pfam" id="PF02563">
    <property type="entry name" value="Poly_export"/>
    <property type="match status" value="1"/>
</dbReference>
<evidence type="ECO:0000256" key="10">
    <source>
        <dbReference type="ARBA" id="ARBA00023114"/>
    </source>
</evidence>
<evidence type="ECO:0000256" key="7">
    <source>
        <dbReference type="ARBA" id="ARBA00022729"/>
    </source>
</evidence>
<keyword evidence="8" id="KW-0625">Polysaccharide transport</keyword>
<evidence type="ECO:0000256" key="1">
    <source>
        <dbReference type="ARBA" id="ARBA00004571"/>
    </source>
</evidence>
<dbReference type="InterPro" id="IPR054765">
    <property type="entry name" value="SLBB_dom"/>
</dbReference>
<dbReference type="PANTHER" id="PTHR33619:SF3">
    <property type="entry name" value="POLYSACCHARIDE EXPORT PROTEIN GFCE-RELATED"/>
    <property type="match status" value="1"/>
</dbReference>
<evidence type="ECO:0000256" key="11">
    <source>
        <dbReference type="ARBA" id="ARBA00023136"/>
    </source>
</evidence>
<keyword evidence="14" id="KW-0449">Lipoprotein</keyword>
<evidence type="ECO:0000256" key="4">
    <source>
        <dbReference type="ARBA" id="ARBA00022452"/>
    </source>
</evidence>
<feature type="domain" description="Polysaccharide export protein N-terminal" evidence="15">
    <location>
        <begin position="87"/>
        <end position="167"/>
    </location>
</feature>
<name>A0ABW7IAN8_9RHOB</name>
<comment type="similarity">
    <text evidence="2">Belongs to the BexD/CtrA/VexA family.</text>
</comment>
<keyword evidence="11" id="KW-0472">Membrane</keyword>
<keyword evidence="3" id="KW-0813">Transport</keyword>
<organism evidence="17 18">
    <name type="scientific">Roseovarius aquimarinus</name>
    <dbReference type="NCBI Taxonomy" id="1229156"/>
    <lineage>
        <taxon>Bacteria</taxon>
        <taxon>Pseudomonadati</taxon>
        <taxon>Pseudomonadota</taxon>
        <taxon>Alphaproteobacteria</taxon>
        <taxon>Rhodobacterales</taxon>
        <taxon>Roseobacteraceae</taxon>
        <taxon>Roseovarius</taxon>
    </lineage>
</organism>
<keyword evidence="5" id="KW-0762">Sugar transport</keyword>
<dbReference type="PROSITE" id="PS51257">
    <property type="entry name" value="PROKAR_LIPOPROTEIN"/>
    <property type="match status" value="1"/>
</dbReference>
<evidence type="ECO:0000256" key="12">
    <source>
        <dbReference type="ARBA" id="ARBA00023139"/>
    </source>
</evidence>
<evidence type="ECO:0000256" key="5">
    <source>
        <dbReference type="ARBA" id="ARBA00022597"/>
    </source>
</evidence>
<evidence type="ECO:0000259" key="15">
    <source>
        <dbReference type="Pfam" id="PF02563"/>
    </source>
</evidence>
<comment type="caution">
    <text evidence="17">The sequence shown here is derived from an EMBL/GenBank/DDBJ whole genome shotgun (WGS) entry which is preliminary data.</text>
</comment>
<feature type="domain" description="SLBB" evidence="16">
    <location>
        <begin position="182"/>
        <end position="250"/>
    </location>
</feature>
<evidence type="ECO:0000256" key="8">
    <source>
        <dbReference type="ARBA" id="ARBA00023047"/>
    </source>
</evidence>
<evidence type="ECO:0000259" key="16">
    <source>
        <dbReference type="Pfam" id="PF22461"/>
    </source>
</evidence>
<protein>
    <submittedName>
        <fullName evidence="17">Polysaccharide biosynthesis/export family protein</fullName>
    </submittedName>
</protein>
<keyword evidence="6" id="KW-0812">Transmembrane</keyword>
<evidence type="ECO:0000256" key="9">
    <source>
        <dbReference type="ARBA" id="ARBA00023065"/>
    </source>
</evidence>
<proteinExistence type="inferred from homology"/>
<evidence type="ECO:0000313" key="17">
    <source>
        <dbReference type="EMBL" id="MFH0255239.1"/>
    </source>
</evidence>
<keyword evidence="13" id="KW-0998">Cell outer membrane</keyword>
<evidence type="ECO:0000256" key="14">
    <source>
        <dbReference type="ARBA" id="ARBA00023288"/>
    </source>
</evidence>
<keyword evidence="10" id="KW-0626">Porin</keyword>
<dbReference type="EMBL" id="JBIHMM010000005">
    <property type="protein sequence ID" value="MFH0255239.1"/>
    <property type="molecule type" value="Genomic_DNA"/>
</dbReference>
<evidence type="ECO:0000313" key="18">
    <source>
        <dbReference type="Proteomes" id="UP001607157"/>
    </source>
</evidence>
<keyword evidence="4" id="KW-1134">Transmembrane beta strand</keyword>
<dbReference type="Proteomes" id="UP001607157">
    <property type="component" value="Unassembled WGS sequence"/>
</dbReference>
<keyword evidence="18" id="KW-1185">Reference proteome</keyword>
<dbReference type="PANTHER" id="PTHR33619">
    <property type="entry name" value="POLYSACCHARIDE EXPORT PROTEIN GFCE-RELATED"/>
    <property type="match status" value="1"/>
</dbReference>
<dbReference type="RefSeq" id="WP_377172997.1">
    <property type="nucleotide sequence ID" value="NZ_JBHTJC010000006.1"/>
</dbReference>
<evidence type="ECO:0000256" key="3">
    <source>
        <dbReference type="ARBA" id="ARBA00022448"/>
    </source>
</evidence>
<keyword evidence="9" id="KW-0406">Ion transport</keyword>
<evidence type="ECO:0000256" key="2">
    <source>
        <dbReference type="ARBA" id="ARBA00009450"/>
    </source>
</evidence>
<dbReference type="Gene3D" id="3.10.560.10">
    <property type="entry name" value="Outer membrane lipoprotein wza domain like"/>
    <property type="match status" value="2"/>
</dbReference>
<dbReference type="Gene3D" id="3.30.1950.10">
    <property type="entry name" value="wza like domain"/>
    <property type="match status" value="1"/>
</dbReference>
<dbReference type="InterPro" id="IPR003715">
    <property type="entry name" value="Poly_export_N"/>
</dbReference>
<dbReference type="Pfam" id="PF22461">
    <property type="entry name" value="SLBB_2"/>
    <property type="match status" value="1"/>
</dbReference>